<evidence type="ECO:0000313" key="3">
    <source>
        <dbReference type="EMBL" id="CAL1612166.1"/>
    </source>
</evidence>
<name>A0AAV2MGI6_KNICA</name>
<keyword evidence="2" id="KW-0472">Membrane</keyword>
<dbReference type="AlphaFoldDB" id="A0AAV2MGI6"/>
<keyword evidence="2" id="KW-0812">Transmembrane</keyword>
<proteinExistence type="predicted"/>
<evidence type="ECO:0000313" key="4">
    <source>
        <dbReference type="Proteomes" id="UP001497482"/>
    </source>
</evidence>
<gene>
    <name evidence="3" type="ORF">KC01_LOCUS38517</name>
</gene>
<accession>A0AAV2MGI6</accession>
<feature type="transmembrane region" description="Helical" evidence="2">
    <location>
        <begin position="46"/>
        <end position="72"/>
    </location>
</feature>
<sequence length="153" mass="16781">MNWLLTSSRITLVPLRLQTKQTPTPHTFHTGAESDHCEASPGHTPFFVAFCVFSVGVAMRSVFLLLAVFGLFTEKMLGSSQLLSSVDDLYLEGRTSGDLPIDDEDGDDDDEGSGSGSGDYGCGDWRQSSDRCSSCGEKKSYDFYEKFADVRIL</sequence>
<keyword evidence="2" id="KW-1133">Transmembrane helix</keyword>
<protein>
    <submittedName>
        <fullName evidence="3">Uncharacterized protein</fullName>
    </submittedName>
</protein>
<organism evidence="3 4">
    <name type="scientific">Knipowitschia caucasica</name>
    <name type="common">Caucasian dwarf goby</name>
    <name type="synonym">Pomatoschistus caucasicus</name>
    <dbReference type="NCBI Taxonomy" id="637954"/>
    <lineage>
        <taxon>Eukaryota</taxon>
        <taxon>Metazoa</taxon>
        <taxon>Chordata</taxon>
        <taxon>Craniata</taxon>
        <taxon>Vertebrata</taxon>
        <taxon>Euteleostomi</taxon>
        <taxon>Actinopterygii</taxon>
        <taxon>Neopterygii</taxon>
        <taxon>Teleostei</taxon>
        <taxon>Neoteleostei</taxon>
        <taxon>Acanthomorphata</taxon>
        <taxon>Gobiaria</taxon>
        <taxon>Gobiiformes</taxon>
        <taxon>Gobioidei</taxon>
        <taxon>Gobiidae</taxon>
        <taxon>Gobiinae</taxon>
        <taxon>Knipowitschia</taxon>
    </lineage>
</organism>
<keyword evidence="4" id="KW-1185">Reference proteome</keyword>
<feature type="region of interest" description="Disordered" evidence="1">
    <location>
        <begin position="95"/>
        <end position="136"/>
    </location>
</feature>
<dbReference type="EMBL" id="OZ035829">
    <property type="protein sequence ID" value="CAL1612166.1"/>
    <property type="molecule type" value="Genomic_DNA"/>
</dbReference>
<evidence type="ECO:0000256" key="2">
    <source>
        <dbReference type="SAM" id="Phobius"/>
    </source>
</evidence>
<dbReference type="Proteomes" id="UP001497482">
    <property type="component" value="Chromosome 7"/>
</dbReference>
<feature type="compositionally biased region" description="Acidic residues" evidence="1">
    <location>
        <begin position="100"/>
        <end position="112"/>
    </location>
</feature>
<evidence type="ECO:0000256" key="1">
    <source>
        <dbReference type="SAM" id="MobiDB-lite"/>
    </source>
</evidence>
<reference evidence="3 4" key="1">
    <citation type="submission" date="2024-04" db="EMBL/GenBank/DDBJ databases">
        <authorList>
            <person name="Waldvogel A.-M."/>
            <person name="Schoenle A."/>
        </authorList>
    </citation>
    <scope>NUCLEOTIDE SEQUENCE [LARGE SCALE GENOMIC DNA]</scope>
</reference>